<sequence length="254" mass="28025">MQTRHPFRWLNVIGLVAVVAVNALANLLPINGLTTGELSAKYPVLVTPAGYAFSIWSLIYALLAGFVIYQARSRSIERPTVQRIGPWFILSCAFNIGWILVWHYEYVYASVAVMLALLLSLIALYVKTHTSTDRPTVGESLLVRLPFSIYLGWISVATIVNISVAIYKSGWDGFGLSDVAWTVIVLALGTILAFVIGGMYTDPYYVLVFVWAYIAIAYKQQSHGSVATAALIAAGLLLAYAIALWIRKFKQVKD</sequence>
<keyword evidence="8" id="KW-1185">Reference proteome</keyword>
<dbReference type="InterPro" id="IPR004307">
    <property type="entry name" value="TspO_MBR"/>
</dbReference>
<feature type="transmembrane region" description="Helical" evidence="6">
    <location>
        <begin position="226"/>
        <end position="246"/>
    </location>
</feature>
<dbReference type="Gene3D" id="1.20.1260.100">
    <property type="entry name" value="TspO/MBR protein"/>
    <property type="match status" value="1"/>
</dbReference>
<keyword evidence="5 6" id="KW-0472">Membrane</keyword>
<feature type="transmembrane region" description="Helical" evidence="6">
    <location>
        <begin position="147"/>
        <end position="167"/>
    </location>
</feature>
<feature type="transmembrane region" description="Helical" evidence="6">
    <location>
        <begin position="106"/>
        <end position="126"/>
    </location>
</feature>
<evidence type="ECO:0000256" key="3">
    <source>
        <dbReference type="ARBA" id="ARBA00022692"/>
    </source>
</evidence>
<dbReference type="EMBL" id="VNHS01000009">
    <property type="protein sequence ID" value="TYP71832.1"/>
    <property type="molecule type" value="Genomic_DNA"/>
</dbReference>
<dbReference type="RefSeq" id="WP_148931457.1">
    <property type="nucleotide sequence ID" value="NZ_VNHS01000009.1"/>
</dbReference>
<dbReference type="PANTHER" id="PTHR33802">
    <property type="entry name" value="SI:CH211-161H7.5-RELATED"/>
    <property type="match status" value="1"/>
</dbReference>
<dbReference type="InterPro" id="IPR038330">
    <property type="entry name" value="TspO/MBR-related_sf"/>
</dbReference>
<evidence type="ECO:0000256" key="5">
    <source>
        <dbReference type="ARBA" id="ARBA00023136"/>
    </source>
</evidence>
<feature type="transmembrane region" description="Helical" evidence="6">
    <location>
        <begin position="204"/>
        <end position="220"/>
    </location>
</feature>
<reference evidence="7 8" key="1">
    <citation type="submission" date="2019-07" db="EMBL/GenBank/DDBJ databases">
        <title>Genomic Encyclopedia of Type Strains, Phase III (KMG-III): the genomes of soil and plant-associated and newly described type strains.</title>
        <authorList>
            <person name="Whitman W."/>
        </authorList>
    </citation>
    <scope>NUCLEOTIDE SEQUENCE [LARGE SCALE GENOMIC DNA]</scope>
    <source>
        <strain evidence="7 8">BL24</strain>
    </source>
</reference>
<dbReference type="Proteomes" id="UP000323257">
    <property type="component" value="Unassembled WGS sequence"/>
</dbReference>
<evidence type="ECO:0000256" key="1">
    <source>
        <dbReference type="ARBA" id="ARBA00004141"/>
    </source>
</evidence>
<comment type="caution">
    <text evidence="7">The sequence shown here is derived from an EMBL/GenBank/DDBJ whole genome shotgun (WGS) entry which is preliminary data.</text>
</comment>
<evidence type="ECO:0000256" key="6">
    <source>
        <dbReference type="SAM" id="Phobius"/>
    </source>
</evidence>
<feature type="transmembrane region" description="Helical" evidence="6">
    <location>
        <begin position="50"/>
        <end position="69"/>
    </location>
</feature>
<dbReference type="GO" id="GO:0016020">
    <property type="term" value="C:membrane"/>
    <property type="evidence" value="ECO:0007669"/>
    <property type="project" value="UniProtKB-SubCell"/>
</dbReference>
<name>A0A5S5C061_9BACL</name>
<protein>
    <submittedName>
        <fullName evidence="7">TspO/MBR family protein</fullName>
    </submittedName>
</protein>
<dbReference type="Pfam" id="PF03073">
    <property type="entry name" value="TspO_MBR"/>
    <property type="match status" value="1"/>
</dbReference>
<comment type="similarity">
    <text evidence="2">Belongs to the TspO/BZRP family.</text>
</comment>
<evidence type="ECO:0000313" key="7">
    <source>
        <dbReference type="EMBL" id="TYP71832.1"/>
    </source>
</evidence>
<evidence type="ECO:0000256" key="4">
    <source>
        <dbReference type="ARBA" id="ARBA00022989"/>
    </source>
</evidence>
<feature type="transmembrane region" description="Helical" evidence="6">
    <location>
        <begin position="179"/>
        <end position="197"/>
    </location>
</feature>
<feature type="transmembrane region" description="Helical" evidence="6">
    <location>
        <begin position="81"/>
        <end position="100"/>
    </location>
</feature>
<keyword evidence="4 6" id="KW-1133">Transmembrane helix</keyword>
<dbReference type="OrthoDB" id="5189031at2"/>
<comment type="subcellular location">
    <subcellularLocation>
        <location evidence="1">Membrane</location>
        <topology evidence="1">Multi-pass membrane protein</topology>
    </subcellularLocation>
</comment>
<evidence type="ECO:0000256" key="2">
    <source>
        <dbReference type="ARBA" id="ARBA00007524"/>
    </source>
</evidence>
<dbReference type="PANTHER" id="PTHR33802:SF1">
    <property type="entry name" value="XK-RELATED PROTEIN"/>
    <property type="match status" value="1"/>
</dbReference>
<accession>A0A5S5C061</accession>
<keyword evidence="3 6" id="KW-0812">Transmembrane</keyword>
<proteinExistence type="inferred from homology"/>
<feature type="transmembrane region" description="Helical" evidence="6">
    <location>
        <begin position="12"/>
        <end position="30"/>
    </location>
</feature>
<dbReference type="AlphaFoldDB" id="A0A5S5C061"/>
<gene>
    <name evidence="7" type="ORF">BCM02_109110</name>
</gene>
<organism evidence="7 8">
    <name type="scientific">Paenibacillus methanolicus</name>
    <dbReference type="NCBI Taxonomy" id="582686"/>
    <lineage>
        <taxon>Bacteria</taxon>
        <taxon>Bacillati</taxon>
        <taxon>Bacillota</taxon>
        <taxon>Bacilli</taxon>
        <taxon>Bacillales</taxon>
        <taxon>Paenibacillaceae</taxon>
        <taxon>Paenibacillus</taxon>
    </lineage>
</organism>
<evidence type="ECO:0000313" key="8">
    <source>
        <dbReference type="Proteomes" id="UP000323257"/>
    </source>
</evidence>